<accession>A0ABT0A420</accession>
<comment type="caution">
    <text evidence="5">The sequence shown here is derived from an EMBL/GenBank/DDBJ whole genome shotgun (WGS) entry which is preliminary data.</text>
</comment>
<feature type="transmembrane region" description="Helical" evidence="3">
    <location>
        <begin position="24"/>
        <end position="42"/>
    </location>
</feature>
<evidence type="ECO:0000259" key="4">
    <source>
        <dbReference type="Pfam" id="PF00149"/>
    </source>
</evidence>
<keyword evidence="3" id="KW-0812">Transmembrane</keyword>
<dbReference type="InterPro" id="IPR051158">
    <property type="entry name" value="Metallophosphoesterase_sf"/>
</dbReference>
<dbReference type="InterPro" id="IPR004843">
    <property type="entry name" value="Calcineurin-like_PHP"/>
</dbReference>
<evidence type="ECO:0000313" key="6">
    <source>
        <dbReference type="Proteomes" id="UP001165423"/>
    </source>
</evidence>
<evidence type="ECO:0000256" key="2">
    <source>
        <dbReference type="ARBA" id="ARBA00022801"/>
    </source>
</evidence>
<keyword evidence="2" id="KW-0378">Hydrolase</keyword>
<dbReference type="Gene3D" id="3.60.21.10">
    <property type="match status" value="1"/>
</dbReference>
<dbReference type="Proteomes" id="UP001165423">
    <property type="component" value="Unassembled WGS sequence"/>
</dbReference>
<sequence length="301" mass="33569">MRDQALEQAIPERSRRHRRWGQRALWLLAALLLAFLAWGFVWEPAQLVERDYTLALPRWPARCDGLRVDVVADLHTGSPRNGVDKLDRVVRRLEASDSDAVLLAGDYVILKVLLGRYVAPEVVAAHLRPLAARKPVYAVLGNHDWWKNGRKVRRALESAGIVVLENQARELSLRGCRFWLVGIGDLWEGHPDVRGSFAQVRDAAPVIALTHNPEIFPRMPARASLVVAGHTHGGQVWLLPGRPSMRGPHYLAGQIVEGGRRLFVSPGIGTSILPFRFRVPPEISRLTLRRMAPGPLPPAPP</sequence>
<evidence type="ECO:0000256" key="3">
    <source>
        <dbReference type="SAM" id="Phobius"/>
    </source>
</evidence>
<organism evidence="5 6">
    <name type="scientific">Cognatiluteimonas sedimenti</name>
    <dbReference type="NCBI Taxonomy" id="2927791"/>
    <lineage>
        <taxon>Bacteria</taxon>
        <taxon>Pseudomonadati</taxon>
        <taxon>Pseudomonadota</taxon>
        <taxon>Gammaproteobacteria</taxon>
        <taxon>Lysobacterales</taxon>
        <taxon>Lysobacteraceae</taxon>
        <taxon>Cognatiluteimonas</taxon>
    </lineage>
</organism>
<dbReference type="PANTHER" id="PTHR31302:SF31">
    <property type="entry name" value="PHOSPHODIESTERASE YAEI"/>
    <property type="match status" value="1"/>
</dbReference>
<feature type="domain" description="Calcineurin-like phosphoesterase" evidence="4">
    <location>
        <begin position="66"/>
        <end position="233"/>
    </location>
</feature>
<name>A0ABT0A420_9GAMM</name>
<dbReference type="SUPFAM" id="SSF56300">
    <property type="entry name" value="Metallo-dependent phosphatases"/>
    <property type="match status" value="1"/>
</dbReference>
<dbReference type="Pfam" id="PF00149">
    <property type="entry name" value="Metallophos"/>
    <property type="match status" value="1"/>
</dbReference>
<keyword evidence="3" id="KW-1133">Transmembrane helix</keyword>
<gene>
    <name evidence="5" type="ORF">MQC88_07160</name>
</gene>
<dbReference type="PANTHER" id="PTHR31302">
    <property type="entry name" value="TRANSMEMBRANE PROTEIN WITH METALLOPHOSPHOESTERASE DOMAIN-RELATED"/>
    <property type="match status" value="1"/>
</dbReference>
<dbReference type="EMBL" id="JALGCL010000002">
    <property type="protein sequence ID" value="MCJ0825733.1"/>
    <property type="molecule type" value="Genomic_DNA"/>
</dbReference>
<protein>
    <submittedName>
        <fullName evidence="5">Metallophosphoesterase</fullName>
    </submittedName>
</protein>
<evidence type="ECO:0000256" key="1">
    <source>
        <dbReference type="ARBA" id="ARBA00022723"/>
    </source>
</evidence>
<evidence type="ECO:0000313" key="5">
    <source>
        <dbReference type="EMBL" id="MCJ0825733.1"/>
    </source>
</evidence>
<keyword evidence="3" id="KW-0472">Membrane</keyword>
<dbReference type="RefSeq" id="WP_243320542.1">
    <property type="nucleotide sequence ID" value="NZ_JALGCL010000002.1"/>
</dbReference>
<keyword evidence="6" id="KW-1185">Reference proteome</keyword>
<keyword evidence="1" id="KW-0479">Metal-binding</keyword>
<dbReference type="InterPro" id="IPR029052">
    <property type="entry name" value="Metallo-depent_PP-like"/>
</dbReference>
<reference evidence="5 6" key="1">
    <citation type="submission" date="2022-03" db="EMBL/GenBank/DDBJ databases">
        <title>Luteimonas soily sp. nov., a novel bacterium isolated from the soil.</title>
        <authorList>
            <person name="Zhang X."/>
        </authorList>
    </citation>
    <scope>NUCLEOTIDE SEQUENCE [LARGE SCALE GENOMIC DNA]</scope>
    <source>
        <strain evidence="5 6">50</strain>
    </source>
</reference>
<proteinExistence type="predicted"/>